<gene>
    <name evidence="1" type="ORF">BDN72DRAFT_762517</name>
</gene>
<sequence>MQKECAILVQMMARELEQLRLQAQHIVQKMNSQKPLGPSKKQADLSDPARWGHGDAVYFGTLLRSYEEDLIKLKAQHEHSRSCLKELRSGMLKAGTRKEEISRFKKANSDQEFSKMLKSRTLGPEHLETQIQLRRKIRASQAMRDRIQQLEDHLNSSKKRINEVNSARPSMKAPSFDTVNRTYRNIDIAIQQQSTDVSKLSARLSKLDLTSRPNRSERDPRLPDRVIKQPYHVTPHVATTTAAALNAERSAHKLKRALLKVRMEPLMNTTAATAPPPPVTFNTPKKPDSSSQVEGLDSPEWSLPEDQFNPSTPVPTRRGAGTGTKRHQSVPLRRGPASTPSPNPSSFDWGPLPQFSAQPAATMIRNVQLVPIGPTTPPPSRLPTGFVPLTKKS</sequence>
<proteinExistence type="predicted"/>
<accession>A0ACD3B522</accession>
<protein>
    <submittedName>
        <fullName evidence="1">Uncharacterized protein</fullName>
    </submittedName>
</protein>
<evidence type="ECO:0000313" key="1">
    <source>
        <dbReference type="EMBL" id="TFK72992.1"/>
    </source>
</evidence>
<name>A0ACD3B522_9AGAR</name>
<organism evidence="1 2">
    <name type="scientific">Pluteus cervinus</name>
    <dbReference type="NCBI Taxonomy" id="181527"/>
    <lineage>
        <taxon>Eukaryota</taxon>
        <taxon>Fungi</taxon>
        <taxon>Dikarya</taxon>
        <taxon>Basidiomycota</taxon>
        <taxon>Agaricomycotina</taxon>
        <taxon>Agaricomycetes</taxon>
        <taxon>Agaricomycetidae</taxon>
        <taxon>Agaricales</taxon>
        <taxon>Pluteineae</taxon>
        <taxon>Pluteaceae</taxon>
        <taxon>Pluteus</taxon>
    </lineage>
</organism>
<reference evidence="1 2" key="1">
    <citation type="journal article" date="2019" name="Nat. Ecol. Evol.">
        <title>Megaphylogeny resolves global patterns of mushroom evolution.</title>
        <authorList>
            <person name="Varga T."/>
            <person name="Krizsan K."/>
            <person name="Foldi C."/>
            <person name="Dima B."/>
            <person name="Sanchez-Garcia M."/>
            <person name="Sanchez-Ramirez S."/>
            <person name="Szollosi G.J."/>
            <person name="Szarkandi J.G."/>
            <person name="Papp V."/>
            <person name="Albert L."/>
            <person name="Andreopoulos W."/>
            <person name="Angelini C."/>
            <person name="Antonin V."/>
            <person name="Barry K.W."/>
            <person name="Bougher N.L."/>
            <person name="Buchanan P."/>
            <person name="Buyck B."/>
            <person name="Bense V."/>
            <person name="Catcheside P."/>
            <person name="Chovatia M."/>
            <person name="Cooper J."/>
            <person name="Damon W."/>
            <person name="Desjardin D."/>
            <person name="Finy P."/>
            <person name="Geml J."/>
            <person name="Haridas S."/>
            <person name="Hughes K."/>
            <person name="Justo A."/>
            <person name="Karasinski D."/>
            <person name="Kautmanova I."/>
            <person name="Kiss B."/>
            <person name="Kocsube S."/>
            <person name="Kotiranta H."/>
            <person name="LaButti K.M."/>
            <person name="Lechner B.E."/>
            <person name="Liimatainen K."/>
            <person name="Lipzen A."/>
            <person name="Lukacs Z."/>
            <person name="Mihaltcheva S."/>
            <person name="Morgado L.N."/>
            <person name="Niskanen T."/>
            <person name="Noordeloos M.E."/>
            <person name="Ohm R.A."/>
            <person name="Ortiz-Santana B."/>
            <person name="Ovrebo C."/>
            <person name="Racz N."/>
            <person name="Riley R."/>
            <person name="Savchenko A."/>
            <person name="Shiryaev A."/>
            <person name="Soop K."/>
            <person name="Spirin V."/>
            <person name="Szebenyi C."/>
            <person name="Tomsovsky M."/>
            <person name="Tulloss R.E."/>
            <person name="Uehling J."/>
            <person name="Grigoriev I.V."/>
            <person name="Vagvolgyi C."/>
            <person name="Papp T."/>
            <person name="Martin F.M."/>
            <person name="Miettinen O."/>
            <person name="Hibbett D.S."/>
            <person name="Nagy L.G."/>
        </authorList>
    </citation>
    <scope>NUCLEOTIDE SEQUENCE [LARGE SCALE GENOMIC DNA]</scope>
    <source>
        <strain evidence="1 2">NL-1719</strain>
    </source>
</reference>
<dbReference type="Proteomes" id="UP000308600">
    <property type="component" value="Unassembled WGS sequence"/>
</dbReference>
<evidence type="ECO:0000313" key="2">
    <source>
        <dbReference type="Proteomes" id="UP000308600"/>
    </source>
</evidence>
<keyword evidence="2" id="KW-1185">Reference proteome</keyword>
<dbReference type="EMBL" id="ML208280">
    <property type="protein sequence ID" value="TFK72992.1"/>
    <property type="molecule type" value="Genomic_DNA"/>
</dbReference>